<keyword evidence="6" id="KW-0813">Transport</keyword>
<evidence type="ECO:0000256" key="2">
    <source>
        <dbReference type="ARBA" id="ARBA00022692"/>
    </source>
</evidence>
<evidence type="ECO:0000256" key="3">
    <source>
        <dbReference type="ARBA" id="ARBA00022970"/>
    </source>
</evidence>
<evidence type="ECO:0000256" key="1">
    <source>
        <dbReference type="ARBA" id="ARBA00004141"/>
    </source>
</evidence>
<dbReference type="STRING" id="84035.SAMN05660742_11372"/>
<protein>
    <submittedName>
        <fullName evidence="8">L-cystine transport system permease protein</fullName>
    </submittedName>
</protein>
<sequence>MGFNFIYFYDSVRSGIEYLPNTFELTFIPILVGLCLGILIAVIRVYRIPFFAPLLAVLITLYQGIPLVVALMIYHLLFMAAFNNFAAVLHLSISMADINTIWIGIFALSLHATCYMEESIKGAFFSVDQGQYEAGYSVGLTRLQTLRRIIIPQVIPVALPMLTNNIVGTIKGSSIVMVIGITEVLAGSVIPASKTYAFFEGYIAAALIYWIFTILVEKFAMRIEKRGDKYRRNLV</sequence>
<keyword evidence="4 6" id="KW-1133">Transmembrane helix</keyword>
<keyword evidence="3" id="KW-0029">Amino-acid transport</keyword>
<evidence type="ECO:0000313" key="9">
    <source>
        <dbReference type="Proteomes" id="UP000199662"/>
    </source>
</evidence>
<dbReference type="CDD" id="cd06261">
    <property type="entry name" value="TM_PBP2"/>
    <property type="match status" value="1"/>
</dbReference>
<feature type="domain" description="ABC transmembrane type-1" evidence="7">
    <location>
        <begin position="19"/>
        <end position="220"/>
    </location>
</feature>
<comment type="similarity">
    <text evidence="6">Belongs to the binding-protein-dependent transport system permease family.</text>
</comment>
<proteinExistence type="inferred from homology"/>
<dbReference type="InterPro" id="IPR035906">
    <property type="entry name" value="MetI-like_sf"/>
</dbReference>
<dbReference type="RefSeq" id="WP_091832552.1">
    <property type="nucleotide sequence ID" value="NZ_FNZK01000013.1"/>
</dbReference>
<dbReference type="GO" id="GO:0006865">
    <property type="term" value="P:amino acid transport"/>
    <property type="evidence" value="ECO:0007669"/>
    <property type="project" value="UniProtKB-KW"/>
</dbReference>
<evidence type="ECO:0000256" key="5">
    <source>
        <dbReference type="ARBA" id="ARBA00023136"/>
    </source>
</evidence>
<evidence type="ECO:0000256" key="6">
    <source>
        <dbReference type="RuleBase" id="RU363032"/>
    </source>
</evidence>
<dbReference type="GO" id="GO:0055085">
    <property type="term" value="P:transmembrane transport"/>
    <property type="evidence" value="ECO:0007669"/>
    <property type="project" value="InterPro"/>
</dbReference>
<evidence type="ECO:0000256" key="4">
    <source>
        <dbReference type="ARBA" id="ARBA00022989"/>
    </source>
</evidence>
<dbReference type="PROSITE" id="PS50928">
    <property type="entry name" value="ABC_TM1"/>
    <property type="match status" value="1"/>
</dbReference>
<dbReference type="EMBL" id="FNZK01000013">
    <property type="protein sequence ID" value="SEJ67246.1"/>
    <property type="molecule type" value="Genomic_DNA"/>
</dbReference>
<keyword evidence="2 6" id="KW-0812">Transmembrane</keyword>
<dbReference type="Pfam" id="PF00528">
    <property type="entry name" value="BPD_transp_1"/>
    <property type="match status" value="1"/>
</dbReference>
<dbReference type="Proteomes" id="UP000199662">
    <property type="component" value="Unassembled WGS sequence"/>
</dbReference>
<dbReference type="AlphaFoldDB" id="A0A1H7AQL7"/>
<feature type="transmembrane region" description="Helical" evidence="6">
    <location>
        <begin position="27"/>
        <end position="46"/>
    </location>
</feature>
<keyword evidence="9" id="KW-1185">Reference proteome</keyword>
<evidence type="ECO:0000313" key="8">
    <source>
        <dbReference type="EMBL" id="SEJ67246.1"/>
    </source>
</evidence>
<dbReference type="GO" id="GO:0005886">
    <property type="term" value="C:plasma membrane"/>
    <property type="evidence" value="ECO:0007669"/>
    <property type="project" value="UniProtKB-SubCell"/>
</dbReference>
<dbReference type="SUPFAM" id="SSF161098">
    <property type="entry name" value="MetI-like"/>
    <property type="match status" value="1"/>
</dbReference>
<name>A0A1H7AQL7_9FIRM</name>
<feature type="transmembrane region" description="Helical" evidence="6">
    <location>
        <begin position="196"/>
        <end position="216"/>
    </location>
</feature>
<feature type="transmembrane region" description="Helical" evidence="6">
    <location>
        <begin position="170"/>
        <end position="190"/>
    </location>
</feature>
<gene>
    <name evidence="8" type="ORF">SAMN05660742_11372</name>
</gene>
<dbReference type="Gene3D" id="1.10.3720.10">
    <property type="entry name" value="MetI-like"/>
    <property type="match status" value="1"/>
</dbReference>
<keyword evidence="5 6" id="KW-0472">Membrane</keyword>
<accession>A0A1H7AQL7</accession>
<dbReference type="InterPro" id="IPR000515">
    <property type="entry name" value="MetI-like"/>
</dbReference>
<dbReference type="PANTHER" id="PTHR30614">
    <property type="entry name" value="MEMBRANE COMPONENT OF AMINO ACID ABC TRANSPORTER"/>
    <property type="match status" value="1"/>
</dbReference>
<dbReference type="InterPro" id="IPR043429">
    <property type="entry name" value="ArtM/GltK/GlnP/TcyL/YhdX-like"/>
</dbReference>
<feature type="transmembrane region" description="Helical" evidence="6">
    <location>
        <begin position="53"/>
        <end position="77"/>
    </location>
</feature>
<feature type="transmembrane region" description="Helical" evidence="6">
    <location>
        <begin position="89"/>
        <end position="110"/>
    </location>
</feature>
<organism evidence="8 9">
    <name type="scientific">Propionispira arboris</name>
    <dbReference type="NCBI Taxonomy" id="84035"/>
    <lineage>
        <taxon>Bacteria</taxon>
        <taxon>Bacillati</taxon>
        <taxon>Bacillota</taxon>
        <taxon>Negativicutes</taxon>
        <taxon>Selenomonadales</taxon>
        <taxon>Selenomonadaceae</taxon>
        <taxon>Propionispira</taxon>
    </lineage>
</organism>
<comment type="subcellular location">
    <subcellularLocation>
        <location evidence="6">Cell membrane</location>
        <topology evidence="6">Multi-pass membrane protein</topology>
    </subcellularLocation>
    <subcellularLocation>
        <location evidence="1">Membrane</location>
        <topology evidence="1">Multi-pass membrane protein</topology>
    </subcellularLocation>
</comment>
<reference evidence="9" key="1">
    <citation type="submission" date="2016-10" db="EMBL/GenBank/DDBJ databases">
        <authorList>
            <person name="Varghese N."/>
            <person name="Submissions S."/>
        </authorList>
    </citation>
    <scope>NUCLEOTIDE SEQUENCE [LARGE SCALE GENOMIC DNA]</scope>
    <source>
        <strain evidence="9">DSM 2179</strain>
    </source>
</reference>
<evidence type="ECO:0000259" key="7">
    <source>
        <dbReference type="PROSITE" id="PS50928"/>
    </source>
</evidence>
<dbReference type="PANTHER" id="PTHR30614:SF0">
    <property type="entry name" value="L-CYSTINE TRANSPORT SYSTEM PERMEASE PROTEIN TCYL"/>
    <property type="match status" value="1"/>
</dbReference>